<dbReference type="SMART" id="SM00332">
    <property type="entry name" value="PP2Cc"/>
    <property type="match status" value="1"/>
</dbReference>
<dbReference type="InterPro" id="IPR036457">
    <property type="entry name" value="PPM-type-like_dom_sf"/>
</dbReference>
<dbReference type="InterPro" id="IPR015655">
    <property type="entry name" value="PP2C"/>
</dbReference>
<evidence type="ECO:0000313" key="3">
    <source>
        <dbReference type="Proteomes" id="UP000004491"/>
    </source>
</evidence>
<keyword evidence="2" id="KW-0378">Hydrolase</keyword>
<dbReference type="PROSITE" id="PS51746">
    <property type="entry name" value="PPM_2"/>
    <property type="match status" value="1"/>
</dbReference>
<gene>
    <name evidence="2" type="primary">prpC</name>
    <name evidence="2" type="ORF">Rifp1Sym_fj00010</name>
</gene>
<dbReference type="InterPro" id="IPR001932">
    <property type="entry name" value="PPM-type_phosphatase-like_dom"/>
</dbReference>
<accession>G2DHM1</accession>
<feature type="domain" description="PPM-type phosphatase" evidence="1">
    <location>
        <begin position="23"/>
        <end position="263"/>
    </location>
</feature>
<reference evidence="2" key="1">
    <citation type="journal article" date="2011" name="ISME J.">
        <title>The endosymbionts of the deep-sea tubeworms Riftia pachyptila and Tevnia jerichonana share an identical physiology as revealed by proteogenomic analyses.</title>
        <authorList>
            <person name="Gardebrecht A."/>
            <person name="Markert S."/>
            <person name="Felbeck H."/>
            <person name="Thuermer A."/>
            <person name="Albrecht D."/>
            <person name="Wollherr A."/>
            <person name="Kabisch J."/>
            <person name="Lehmann R."/>
            <person name="Daniel R."/>
            <person name="Liesegang H."/>
            <person name="Hecker M."/>
            <person name="Sievert S.M."/>
            <person name="Schweder T."/>
        </authorList>
    </citation>
    <scope>NUCLEOTIDE SEQUENCE [LARGE SCALE GENOMIC DNA]</scope>
</reference>
<dbReference type="PATRIC" id="fig|1048808.3.peg.3172"/>
<dbReference type="Gene3D" id="3.60.40.10">
    <property type="entry name" value="PPM-type phosphatase domain"/>
    <property type="match status" value="1"/>
</dbReference>
<dbReference type="PANTHER" id="PTHR47992">
    <property type="entry name" value="PROTEIN PHOSPHATASE"/>
    <property type="match status" value="1"/>
</dbReference>
<dbReference type="SUPFAM" id="SSF81606">
    <property type="entry name" value="PP2C-like"/>
    <property type="match status" value="1"/>
</dbReference>
<name>G2DHM1_9GAMM</name>
<dbReference type="SMART" id="SM00331">
    <property type="entry name" value="PP2C_SIG"/>
    <property type="match status" value="1"/>
</dbReference>
<evidence type="ECO:0000313" key="2">
    <source>
        <dbReference type="EMBL" id="EGV49879.1"/>
    </source>
</evidence>
<protein>
    <submittedName>
        <fullName evidence="2">Protein phosphatase prpC</fullName>
        <ecNumber evidence="2">3.1.3.16</ecNumber>
    </submittedName>
</protein>
<dbReference type="CDD" id="cd00143">
    <property type="entry name" value="PP2Cc"/>
    <property type="match status" value="1"/>
</dbReference>
<comment type="caution">
    <text evidence="2">The sequence shown here is derived from an EMBL/GenBank/DDBJ whole genome shotgun (WGS) entry which is preliminary data.</text>
</comment>
<proteinExistence type="predicted"/>
<keyword evidence="3" id="KW-1185">Reference proteome</keyword>
<dbReference type="GO" id="GO:0004722">
    <property type="term" value="F:protein serine/threonine phosphatase activity"/>
    <property type="evidence" value="ECO:0007669"/>
    <property type="project" value="UniProtKB-EC"/>
</dbReference>
<dbReference type="Proteomes" id="UP000004491">
    <property type="component" value="Unassembled WGS sequence"/>
</dbReference>
<organism evidence="2 3">
    <name type="scientific">endosymbiont of Riftia pachyptila</name>
    <name type="common">vent Ph05</name>
    <dbReference type="NCBI Taxonomy" id="1048808"/>
    <lineage>
        <taxon>Bacteria</taxon>
        <taxon>Pseudomonadati</taxon>
        <taxon>Pseudomonadota</taxon>
        <taxon>Gammaproteobacteria</taxon>
        <taxon>sulfur-oxidizing symbionts</taxon>
    </lineage>
</organism>
<dbReference type="EMBL" id="AFOC01000141">
    <property type="protein sequence ID" value="EGV49879.1"/>
    <property type="molecule type" value="Genomic_DNA"/>
</dbReference>
<evidence type="ECO:0000259" key="1">
    <source>
        <dbReference type="PROSITE" id="PS51746"/>
    </source>
</evidence>
<sequence length="274" mass="29526">MPLNGWRGSKQPSLGQGGHVELAVVMRTDTGVVRQRNEDAVGADPDAGIVILADGMGGANAGDVASNLAVNLLLNRLLDTPGVASGPVDCDQLRLTVQEVNSAIYSAAQEMPECKGMGTTLVLGMFRGNDLIYGHVGDSRLYRLRGGELEMLTRDHSLVEELVAQEVFSSTEEARRSGVPGSVLSRAYGIFPYVEVDLEKTRLETGDLYLLCTDGLNGMLSSNEIHEYLMAGDEDLEQTADQLIEAACEKGGMDNVSVILVRVWDDKEAELLQQ</sequence>
<dbReference type="Pfam" id="PF13672">
    <property type="entry name" value="PP2C_2"/>
    <property type="match status" value="1"/>
</dbReference>
<dbReference type="AlphaFoldDB" id="G2DHM1"/>
<dbReference type="EC" id="3.1.3.16" evidence="2"/>